<evidence type="ECO:0000313" key="1">
    <source>
        <dbReference type="EMBL" id="UTT52004.1"/>
    </source>
</evidence>
<reference evidence="1" key="1">
    <citation type="submission" date="2022-07" db="EMBL/GenBank/DDBJ databases">
        <title>Complete genome of DND4.</title>
        <authorList>
            <person name="Cao G."/>
        </authorList>
    </citation>
    <scope>NUCLEOTIDE SEQUENCE</scope>
    <source>
        <strain evidence="1">DND4</strain>
    </source>
</reference>
<dbReference type="Proteomes" id="UP001060245">
    <property type="component" value="Chromosome"/>
</dbReference>
<evidence type="ECO:0000313" key="2">
    <source>
        <dbReference type="Proteomes" id="UP001060245"/>
    </source>
</evidence>
<sequence>MSKSSAEAGCKMAGLGQHITAMVRSHAAGDDASFYSVALQVAAREAKAGHHVLANDIKKAVDASRGSAPVGRIATLAQPRGELAELVEATHPDVHLRELIAPAELVAQIKQVLAEQRQRMNLLEHGFAPAHRLLLEGPPGTGKTMTAAVLATELSLPMFTIRLDSLLSKFMGETASKLRLVFDSVAERRAVYLFDEFDALGADRSGNDVGEARRILNSFLVFLEEASPESLVLAATNHRAILDKALFRRFDAVLTYRLPDSRQGAAVIKARLGTLASGTSMAKLGEFTTGLSHAELVKAAETAAKTVLMRGDTKVSRDDLILALTARQTASLG</sequence>
<proteinExistence type="predicted"/>
<keyword evidence="2" id="KW-1185">Reference proteome</keyword>
<name>A0ACD4B3E8_MICMQ</name>
<gene>
    <name evidence="1" type="ORF">NMQ05_13040</name>
</gene>
<keyword evidence="1" id="KW-0067">ATP-binding</keyword>
<protein>
    <submittedName>
        <fullName evidence="1">ATP-binding protein</fullName>
    </submittedName>
</protein>
<keyword evidence="1" id="KW-0547">Nucleotide-binding</keyword>
<organism evidence="1 2">
    <name type="scientific">Microbacterium maritypicum</name>
    <name type="common">Microbacterium liquefaciens</name>
    <dbReference type="NCBI Taxonomy" id="33918"/>
    <lineage>
        <taxon>Bacteria</taxon>
        <taxon>Bacillati</taxon>
        <taxon>Actinomycetota</taxon>
        <taxon>Actinomycetes</taxon>
        <taxon>Micrococcales</taxon>
        <taxon>Microbacteriaceae</taxon>
        <taxon>Microbacterium</taxon>
    </lineage>
</organism>
<dbReference type="EMBL" id="CP101471">
    <property type="protein sequence ID" value="UTT52004.1"/>
    <property type="molecule type" value="Genomic_DNA"/>
</dbReference>
<accession>A0ACD4B3E8</accession>